<proteinExistence type="predicted"/>
<dbReference type="Gramene" id="RZC68393">
    <property type="protein sequence ID" value="RZC68393"/>
    <property type="gene ID" value="C5167_031646"/>
</dbReference>
<evidence type="ECO:0000256" key="2">
    <source>
        <dbReference type="ARBA" id="ARBA00023015"/>
    </source>
</evidence>
<dbReference type="AlphaFoldDB" id="A0A4Y7K4V1"/>
<dbReference type="GO" id="GO:0003677">
    <property type="term" value="F:DNA binding"/>
    <property type="evidence" value="ECO:0007669"/>
    <property type="project" value="UniProtKB-KW"/>
</dbReference>
<sequence length="267" mass="30807">MWESVGLVMFLFGLSTGAVAAWSETQPLLPLSLELQFYSSILLPPPPLMAVVEALRLRNQTGIAVSSGADEDLHHHHHHHNQPLQQQQQQVKEGRYRGVRRRPWGRFSAEIRDPWKKVRKWLGTFDTAEEAAMAYDEAAVSLRGPKARTNFGNGIIRSTHHHQNHQQQQWRNNNHHRQFVSTRDFHRNMFSSSPLMSNVSCAPSGKDFSTGYRFHDAVKVVVRNEEKREEKEIQKKKKTPLSFDLNLPPPDYYYHQGDDDILTLLTI</sequence>
<keyword evidence="4" id="KW-0804">Transcription</keyword>
<dbReference type="PRINTS" id="PR00367">
    <property type="entry name" value="ETHRSPELEMNT"/>
</dbReference>
<dbReference type="Proteomes" id="UP000316621">
    <property type="component" value="Chromosome 7"/>
</dbReference>
<keyword evidence="5" id="KW-0539">Nucleus</keyword>
<evidence type="ECO:0000259" key="8">
    <source>
        <dbReference type="PROSITE" id="PS51032"/>
    </source>
</evidence>
<comment type="subcellular location">
    <subcellularLocation>
        <location evidence="1">Nucleus</location>
    </subcellularLocation>
</comment>
<dbReference type="GO" id="GO:0005634">
    <property type="term" value="C:nucleus"/>
    <property type="evidence" value="ECO:0007669"/>
    <property type="project" value="UniProtKB-SubCell"/>
</dbReference>
<evidence type="ECO:0000256" key="4">
    <source>
        <dbReference type="ARBA" id="ARBA00023163"/>
    </source>
</evidence>
<dbReference type="Gene3D" id="3.30.730.10">
    <property type="entry name" value="AP2/ERF domain"/>
    <property type="match status" value="1"/>
</dbReference>
<evidence type="ECO:0000256" key="6">
    <source>
        <dbReference type="SAM" id="MobiDB-lite"/>
    </source>
</evidence>
<organism evidence="9 10">
    <name type="scientific">Papaver somniferum</name>
    <name type="common">Opium poppy</name>
    <dbReference type="NCBI Taxonomy" id="3469"/>
    <lineage>
        <taxon>Eukaryota</taxon>
        <taxon>Viridiplantae</taxon>
        <taxon>Streptophyta</taxon>
        <taxon>Embryophyta</taxon>
        <taxon>Tracheophyta</taxon>
        <taxon>Spermatophyta</taxon>
        <taxon>Magnoliopsida</taxon>
        <taxon>Ranunculales</taxon>
        <taxon>Papaveraceae</taxon>
        <taxon>Papaveroideae</taxon>
        <taxon>Papaver</taxon>
    </lineage>
</organism>
<reference evidence="9 10" key="1">
    <citation type="journal article" date="2018" name="Science">
        <title>The opium poppy genome and morphinan production.</title>
        <authorList>
            <person name="Guo L."/>
            <person name="Winzer T."/>
            <person name="Yang X."/>
            <person name="Li Y."/>
            <person name="Ning Z."/>
            <person name="He Z."/>
            <person name="Teodor R."/>
            <person name="Lu Y."/>
            <person name="Bowser T.A."/>
            <person name="Graham I.A."/>
            <person name="Ye K."/>
        </authorList>
    </citation>
    <scope>NUCLEOTIDE SEQUENCE [LARGE SCALE GENOMIC DNA]</scope>
    <source>
        <strain evidence="10">cv. HN1</strain>
        <tissue evidence="9">Leaves</tissue>
    </source>
</reference>
<feature type="chain" id="PRO_5021193479" description="AP2/ERF domain-containing protein" evidence="7">
    <location>
        <begin position="22"/>
        <end position="267"/>
    </location>
</feature>
<accession>A0A4Y7K4V1</accession>
<dbReference type="SUPFAM" id="SSF54171">
    <property type="entry name" value="DNA-binding domain"/>
    <property type="match status" value="1"/>
</dbReference>
<evidence type="ECO:0000313" key="9">
    <source>
        <dbReference type="EMBL" id="RZC68393.1"/>
    </source>
</evidence>
<dbReference type="InterPro" id="IPR036955">
    <property type="entry name" value="AP2/ERF_dom_sf"/>
</dbReference>
<name>A0A4Y7K4V1_PAPSO</name>
<keyword evidence="10" id="KW-1185">Reference proteome</keyword>
<dbReference type="PROSITE" id="PS51032">
    <property type="entry name" value="AP2_ERF"/>
    <property type="match status" value="1"/>
</dbReference>
<gene>
    <name evidence="9" type="ORF">C5167_031646</name>
</gene>
<evidence type="ECO:0000313" key="10">
    <source>
        <dbReference type="Proteomes" id="UP000316621"/>
    </source>
</evidence>
<dbReference type="InterPro" id="IPR001471">
    <property type="entry name" value="AP2/ERF_dom"/>
</dbReference>
<feature type="domain" description="AP2/ERF" evidence="8">
    <location>
        <begin position="95"/>
        <end position="152"/>
    </location>
</feature>
<dbReference type="EMBL" id="CM010721">
    <property type="protein sequence ID" value="RZC68393.1"/>
    <property type="molecule type" value="Genomic_DNA"/>
</dbReference>
<dbReference type="FunFam" id="3.30.730.10:FF:000001">
    <property type="entry name" value="Ethylene-responsive transcription factor 2"/>
    <property type="match status" value="1"/>
</dbReference>
<feature type="region of interest" description="Disordered" evidence="6">
    <location>
        <begin position="70"/>
        <end position="96"/>
    </location>
</feature>
<evidence type="ECO:0000256" key="5">
    <source>
        <dbReference type="ARBA" id="ARBA00023242"/>
    </source>
</evidence>
<dbReference type="PANTHER" id="PTHR31677">
    <property type="entry name" value="AP2 DOMAIN CLASS TRANSCRIPTION FACTOR"/>
    <property type="match status" value="1"/>
</dbReference>
<keyword evidence="7" id="KW-0732">Signal</keyword>
<feature type="signal peptide" evidence="7">
    <location>
        <begin position="1"/>
        <end position="21"/>
    </location>
</feature>
<dbReference type="SMART" id="SM00380">
    <property type="entry name" value="AP2"/>
    <property type="match status" value="1"/>
</dbReference>
<dbReference type="PANTHER" id="PTHR31677:SF157">
    <property type="entry name" value="AP2_ERF DOMAIN-CONTAINING PROTEIN"/>
    <property type="match status" value="1"/>
</dbReference>
<evidence type="ECO:0000256" key="3">
    <source>
        <dbReference type="ARBA" id="ARBA00023125"/>
    </source>
</evidence>
<dbReference type="GO" id="GO:0003700">
    <property type="term" value="F:DNA-binding transcription factor activity"/>
    <property type="evidence" value="ECO:0007669"/>
    <property type="project" value="InterPro"/>
</dbReference>
<dbReference type="InterPro" id="IPR016177">
    <property type="entry name" value="DNA-bd_dom_sf"/>
</dbReference>
<keyword evidence="3" id="KW-0238">DNA-binding</keyword>
<keyword evidence="2" id="KW-0805">Transcription regulation</keyword>
<protein>
    <recommendedName>
        <fullName evidence="8">AP2/ERF domain-containing protein</fullName>
    </recommendedName>
</protein>
<evidence type="ECO:0000256" key="1">
    <source>
        <dbReference type="ARBA" id="ARBA00004123"/>
    </source>
</evidence>
<dbReference type="CDD" id="cd00018">
    <property type="entry name" value="AP2"/>
    <property type="match status" value="1"/>
</dbReference>
<evidence type="ECO:0000256" key="7">
    <source>
        <dbReference type="SAM" id="SignalP"/>
    </source>
</evidence>
<dbReference type="Pfam" id="PF00847">
    <property type="entry name" value="AP2"/>
    <property type="match status" value="1"/>
</dbReference>